<dbReference type="InterPro" id="IPR025201">
    <property type="entry name" value="KdpD_TM"/>
</dbReference>
<dbReference type="Pfam" id="PF01590">
    <property type="entry name" value="GAF"/>
    <property type="match status" value="1"/>
</dbReference>
<dbReference type="GO" id="GO:0046983">
    <property type="term" value="F:protein dimerization activity"/>
    <property type="evidence" value="ECO:0007669"/>
    <property type="project" value="InterPro"/>
</dbReference>
<evidence type="ECO:0000256" key="11">
    <source>
        <dbReference type="SAM" id="Phobius"/>
    </source>
</evidence>
<evidence type="ECO:0000256" key="2">
    <source>
        <dbReference type="ARBA" id="ARBA00022553"/>
    </source>
</evidence>
<dbReference type="CDD" id="cd16917">
    <property type="entry name" value="HATPase_UhpB-NarQ-NarX-like"/>
    <property type="match status" value="1"/>
</dbReference>
<proteinExistence type="predicted"/>
<dbReference type="Pfam" id="PF02518">
    <property type="entry name" value="HATPase_c"/>
    <property type="match status" value="1"/>
</dbReference>
<evidence type="ECO:0000256" key="3">
    <source>
        <dbReference type="ARBA" id="ARBA00022679"/>
    </source>
</evidence>
<evidence type="ECO:0000256" key="8">
    <source>
        <dbReference type="ARBA" id="ARBA00022989"/>
    </source>
</evidence>
<dbReference type="KEGG" id="rha:RHA1_ro02623"/>
<dbReference type="SMART" id="SM00065">
    <property type="entry name" value="GAF"/>
    <property type="match status" value="1"/>
</dbReference>
<feature type="transmembrane region" description="Helical" evidence="11">
    <location>
        <begin position="154"/>
        <end position="176"/>
    </location>
</feature>
<dbReference type="GO" id="GO:0016020">
    <property type="term" value="C:membrane"/>
    <property type="evidence" value="ECO:0007669"/>
    <property type="project" value="UniProtKB-SubCell"/>
</dbReference>
<name>Q0SDF8_RHOJR</name>
<keyword evidence="5" id="KW-0547">Nucleotide-binding</keyword>
<evidence type="ECO:0000259" key="12">
    <source>
        <dbReference type="SMART" id="SM00065"/>
    </source>
</evidence>
<dbReference type="Proteomes" id="UP000008710">
    <property type="component" value="Chromosome"/>
</dbReference>
<evidence type="ECO:0000256" key="9">
    <source>
        <dbReference type="ARBA" id="ARBA00023012"/>
    </source>
</evidence>
<dbReference type="InterPro" id="IPR011712">
    <property type="entry name" value="Sig_transdc_His_kin_sub3_dim/P"/>
</dbReference>
<dbReference type="HOGENOM" id="CLU_023096_1_0_11"/>
<comment type="subcellular location">
    <subcellularLocation>
        <location evidence="1">Membrane</location>
        <topology evidence="1">Multi-pass membrane protein</topology>
    </subcellularLocation>
</comment>
<dbReference type="InterPro" id="IPR003594">
    <property type="entry name" value="HATPase_dom"/>
</dbReference>
<keyword evidence="9" id="KW-0902">Two-component regulatory system</keyword>
<accession>Q0SDF8</accession>
<dbReference type="InterPro" id="IPR029016">
    <property type="entry name" value="GAF-like_dom_sf"/>
</dbReference>
<evidence type="ECO:0000256" key="7">
    <source>
        <dbReference type="ARBA" id="ARBA00022840"/>
    </source>
</evidence>
<dbReference type="InterPro" id="IPR050482">
    <property type="entry name" value="Sensor_HK_TwoCompSys"/>
</dbReference>
<dbReference type="PANTHER" id="PTHR24421">
    <property type="entry name" value="NITRATE/NITRITE SENSOR PROTEIN NARX-RELATED"/>
    <property type="match status" value="1"/>
</dbReference>
<organism evidence="14 15">
    <name type="scientific">Rhodococcus jostii (strain RHA1)</name>
    <dbReference type="NCBI Taxonomy" id="101510"/>
    <lineage>
        <taxon>Bacteria</taxon>
        <taxon>Bacillati</taxon>
        <taxon>Actinomycetota</taxon>
        <taxon>Actinomycetes</taxon>
        <taxon>Mycobacteriales</taxon>
        <taxon>Nocardiaceae</taxon>
        <taxon>Rhodococcus</taxon>
    </lineage>
</organism>
<dbReference type="InterPro" id="IPR038318">
    <property type="entry name" value="KdpD_sf"/>
</dbReference>
<evidence type="ECO:0000259" key="13">
    <source>
        <dbReference type="SMART" id="SM00387"/>
    </source>
</evidence>
<keyword evidence="2" id="KW-0597">Phosphoprotein</keyword>
<feature type="transmembrane region" description="Helical" evidence="11">
    <location>
        <begin position="74"/>
        <end position="92"/>
    </location>
</feature>
<dbReference type="eggNOG" id="COG4585">
    <property type="taxonomic scope" value="Bacteria"/>
</dbReference>
<keyword evidence="7" id="KW-0067">ATP-binding</keyword>
<keyword evidence="8 11" id="KW-1133">Transmembrane helix</keyword>
<evidence type="ECO:0000313" key="14">
    <source>
        <dbReference type="EMBL" id="ABG94428.1"/>
    </source>
</evidence>
<keyword evidence="4 11" id="KW-0812">Transmembrane</keyword>
<dbReference type="Gene3D" id="1.20.120.620">
    <property type="entry name" value="Backbone structure of the membrane domain of e. Coli histidine kinase receptor kdpd"/>
    <property type="match status" value="1"/>
</dbReference>
<dbReference type="InterPro" id="IPR036890">
    <property type="entry name" value="HATPase_C_sf"/>
</dbReference>
<evidence type="ECO:0000313" key="15">
    <source>
        <dbReference type="Proteomes" id="UP000008710"/>
    </source>
</evidence>
<dbReference type="eggNOG" id="COG2205">
    <property type="taxonomic scope" value="Bacteria"/>
</dbReference>
<keyword evidence="6 14" id="KW-0418">Kinase</keyword>
<dbReference type="Pfam" id="PF07730">
    <property type="entry name" value="HisKA_3"/>
    <property type="match status" value="1"/>
</dbReference>
<dbReference type="Gene3D" id="3.30.565.10">
    <property type="entry name" value="Histidine kinase-like ATPase, C-terminal domain"/>
    <property type="match status" value="1"/>
</dbReference>
<feature type="domain" description="Histidine kinase/HSP90-like ATPase" evidence="13">
    <location>
        <begin position="479"/>
        <end position="569"/>
    </location>
</feature>
<dbReference type="EMBL" id="CP000431">
    <property type="protein sequence ID" value="ABG94428.1"/>
    <property type="molecule type" value="Genomic_DNA"/>
</dbReference>
<dbReference type="SMART" id="SM00387">
    <property type="entry name" value="HATPase_c"/>
    <property type="match status" value="1"/>
</dbReference>
<dbReference type="SUPFAM" id="SSF55781">
    <property type="entry name" value="GAF domain-like"/>
    <property type="match status" value="1"/>
</dbReference>
<reference evidence="15" key="1">
    <citation type="journal article" date="2006" name="Proc. Natl. Acad. Sci. U.S.A.">
        <title>The complete genome of Rhodococcus sp. RHA1 provides insights into a catabolic powerhouse.</title>
        <authorList>
            <person name="McLeod M.P."/>
            <person name="Warren R.L."/>
            <person name="Hsiao W.W.L."/>
            <person name="Araki N."/>
            <person name="Myhre M."/>
            <person name="Fernandes C."/>
            <person name="Miyazawa D."/>
            <person name="Wong W."/>
            <person name="Lillquist A.L."/>
            <person name="Wang D."/>
            <person name="Dosanjh M."/>
            <person name="Hara H."/>
            <person name="Petrescu A."/>
            <person name="Morin R.D."/>
            <person name="Yang G."/>
            <person name="Stott J.M."/>
            <person name="Schein J.E."/>
            <person name="Shin H."/>
            <person name="Smailus D."/>
            <person name="Siddiqui A.S."/>
            <person name="Marra M.A."/>
            <person name="Jones S.J.M."/>
            <person name="Holt R."/>
            <person name="Brinkman F.S.L."/>
            <person name="Miyauchi K."/>
            <person name="Fukuda M."/>
            <person name="Davies J.E."/>
            <person name="Mohn W.W."/>
            <person name="Eltis L.D."/>
        </authorList>
    </citation>
    <scope>NUCLEOTIDE SEQUENCE [LARGE SCALE GENOMIC DNA]</scope>
    <source>
        <strain evidence="15">RHA1</strain>
    </source>
</reference>
<gene>
    <name evidence="14" type="ordered locus">RHA1_ro02623</name>
</gene>
<keyword evidence="10 11" id="KW-0472">Membrane</keyword>
<feature type="domain" description="GAF" evidence="12">
    <location>
        <begin position="217"/>
        <end position="366"/>
    </location>
</feature>
<dbReference type="InterPro" id="IPR003018">
    <property type="entry name" value="GAF"/>
</dbReference>
<sequence>MRPDRQLDMMLIEVCPRTPRLIRACTMTRQWSRRSIGALARRGAASPRAVFDADAHQMPARLISLLVRPTTPPLWLGIVVAATVITVETVVVHQLDKVAPHNAFGAVFLLGVLVVSARWGFALSVMTTLVSALVYVYFHLQVEGTLVPAKASDWVAVVVFLPVALVANLMAGQARLRTAEAVLRRREAEASRDELAILAEHQAALRRVATLAARGVSPTEVFTAVAEELALWLHVVDAVLLRYEGDGTGTLVAVRYEPGESRMPVTGDTISTEGDDVGAIVLRTGHGARIDNHAHVGGAVATRIRAEGFGSIVGVPIVVDGRVWGAAIVGSRRTVPLPADTQTRLGDFADLVATAVANAATRAELIASRARIVAAADDARRRLERDLHDGAQQRLVSLGLEVRMAEASVPAEWVDVREQLSAIASGLTGVSEDLRELSHGIHPAILSKGGLGSAVRTLARRSAVPVALDVALEGRFTESVEVAAYYVVAEALTNAAKHARASEVAVSLRAEDGTLHLVIGDDGVGGASSGAGSGLIGLHDRVEALGGHMRITSPPGHGTTLDITIPVVGE</sequence>
<protein>
    <submittedName>
        <fullName evidence="14">Sensor kinase, two-component system</fullName>
    </submittedName>
</protein>
<dbReference type="AlphaFoldDB" id="Q0SDF8"/>
<dbReference type="Gene3D" id="3.30.450.40">
    <property type="match status" value="1"/>
</dbReference>
<evidence type="ECO:0000256" key="10">
    <source>
        <dbReference type="ARBA" id="ARBA00023136"/>
    </source>
</evidence>
<dbReference type="SUPFAM" id="SSF55874">
    <property type="entry name" value="ATPase domain of HSP90 chaperone/DNA topoisomerase II/histidine kinase"/>
    <property type="match status" value="1"/>
</dbReference>
<evidence type="ECO:0000256" key="5">
    <source>
        <dbReference type="ARBA" id="ARBA00022741"/>
    </source>
</evidence>
<dbReference type="Gene3D" id="1.20.5.1930">
    <property type="match status" value="1"/>
</dbReference>
<keyword evidence="3" id="KW-0808">Transferase</keyword>
<feature type="transmembrane region" description="Helical" evidence="11">
    <location>
        <begin position="104"/>
        <end position="134"/>
    </location>
</feature>
<dbReference type="GO" id="GO:0005524">
    <property type="term" value="F:ATP binding"/>
    <property type="evidence" value="ECO:0007669"/>
    <property type="project" value="UniProtKB-KW"/>
</dbReference>
<evidence type="ECO:0000256" key="4">
    <source>
        <dbReference type="ARBA" id="ARBA00022692"/>
    </source>
</evidence>
<dbReference type="GO" id="GO:0000155">
    <property type="term" value="F:phosphorelay sensor kinase activity"/>
    <property type="evidence" value="ECO:0007669"/>
    <property type="project" value="InterPro"/>
</dbReference>
<dbReference type="Pfam" id="PF13493">
    <property type="entry name" value="DUF4118"/>
    <property type="match status" value="1"/>
</dbReference>
<evidence type="ECO:0000256" key="1">
    <source>
        <dbReference type="ARBA" id="ARBA00004141"/>
    </source>
</evidence>
<dbReference type="eggNOG" id="COG2203">
    <property type="taxonomic scope" value="Bacteria"/>
</dbReference>
<evidence type="ECO:0000256" key="6">
    <source>
        <dbReference type="ARBA" id="ARBA00022777"/>
    </source>
</evidence>